<sequence>MCYKSRRVHGRCRQRPTTAGSVCTKREPGVSNSARRGRAAAEGFFIGSEWAETKRPRSYDTVREGGGEGGIWVTNKKTNYYTTSRHHHRGDNHLIMKRPLCK</sequence>
<dbReference type="Proteomes" id="UP001066276">
    <property type="component" value="Chromosome 12"/>
</dbReference>
<dbReference type="EMBL" id="JANPWB010000016">
    <property type="protein sequence ID" value="KAJ1085031.1"/>
    <property type="molecule type" value="Genomic_DNA"/>
</dbReference>
<dbReference type="AlphaFoldDB" id="A0AAV7KZX7"/>
<feature type="compositionally biased region" description="Basic residues" evidence="1">
    <location>
        <begin position="1"/>
        <end position="14"/>
    </location>
</feature>
<proteinExistence type="predicted"/>
<keyword evidence="3" id="KW-1185">Reference proteome</keyword>
<feature type="region of interest" description="Disordered" evidence="1">
    <location>
        <begin position="1"/>
        <end position="37"/>
    </location>
</feature>
<accession>A0AAV7KZX7</accession>
<gene>
    <name evidence="2" type="ORF">NDU88_005167</name>
</gene>
<evidence type="ECO:0000313" key="2">
    <source>
        <dbReference type="EMBL" id="KAJ1085031.1"/>
    </source>
</evidence>
<evidence type="ECO:0000313" key="3">
    <source>
        <dbReference type="Proteomes" id="UP001066276"/>
    </source>
</evidence>
<evidence type="ECO:0000256" key="1">
    <source>
        <dbReference type="SAM" id="MobiDB-lite"/>
    </source>
</evidence>
<name>A0AAV7KZX7_PLEWA</name>
<reference evidence="2" key="1">
    <citation type="journal article" date="2022" name="bioRxiv">
        <title>Sequencing and chromosome-scale assembly of the giantPleurodeles waltlgenome.</title>
        <authorList>
            <person name="Brown T."/>
            <person name="Elewa A."/>
            <person name="Iarovenko S."/>
            <person name="Subramanian E."/>
            <person name="Araus A.J."/>
            <person name="Petzold A."/>
            <person name="Susuki M."/>
            <person name="Suzuki K.-i.T."/>
            <person name="Hayashi T."/>
            <person name="Toyoda A."/>
            <person name="Oliveira C."/>
            <person name="Osipova E."/>
            <person name="Leigh N.D."/>
            <person name="Simon A."/>
            <person name="Yun M.H."/>
        </authorList>
    </citation>
    <scope>NUCLEOTIDE SEQUENCE</scope>
    <source>
        <strain evidence="2">20211129_DDA</strain>
        <tissue evidence="2">Liver</tissue>
    </source>
</reference>
<organism evidence="2 3">
    <name type="scientific">Pleurodeles waltl</name>
    <name type="common">Iberian ribbed newt</name>
    <dbReference type="NCBI Taxonomy" id="8319"/>
    <lineage>
        <taxon>Eukaryota</taxon>
        <taxon>Metazoa</taxon>
        <taxon>Chordata</taxon>
        <taxon>Craniata</taxon>
        <taxon>Vertebrata</taxon>
        <taxon>Euteleostomi</taxon>
        <taxon>Amphibia</taxon>
        <taxon>Batrachia</taxon>
        <taxon>Caudata</taxon>
        <taxon>Salamandroidea</taxon>
        <taxon>Salamandridae</taxon>
        <taxon>Pleurodelinae</taxon>
        <taxon>Pleurodeles</taxon>
    </lineage>
</organism>
<comment type="caution">
    <text evidence="2">The sequence shown here is derived from an EMBL/GenBank/DDBJ whole genome shotgun (WGS) entry which is preliminary data.</text>
</comment>
<protein>
    <submittedName>
        <fullName evidence="2">Uncharacterized protein</fullName>
    </submittedName>
</protein>